<feature type="transmembrane region" description="Helical" evidence="8">
    <location>
        <begin position="168"/>
        <end position="191"/>
    </location>
</feature>
<evidence type="ECO:0000256" key="3">
    <source>
        <dbReference type="ARBA" id="ARBA00022519"/>
    </source>
</evidence>
<evidence type="ECO:0000256" key="2">
    <source>
        <dbReference type="ARBA" id="ARBA00022475"/>
    </source>
</evidence>
<dbReference type="Proteomes" id="UP000020218">
    <property type="component" value="Unassembled WGS sequence"/>
</dbReference>
<evidence type="ECO:0000256" key="7">
    <source>
        <dbReference type="ARBA" id="ARBA00023136"/>
    </source>
</evidence>
<feature type="transmembrane region" description="Helical" evidence="8">
    <location>
        <begin position="62"/>
        <end position="87"/>
    </location>
</feature>
<feature type="domain" description="Phosphoethanolamine transferase N-terminal" evidence="10">
    <location>
        <begin position="74"/>
        <end position="223"/>
    </location>
</feature>
<dbReference type="Gene3D" id="3.40.720.10">
    <property type="entry name" value="Alkaline Phosphatase, subunit A"/>
    <property type="match status" value="1"/>
</dbReference>
<feature type="transmembrane region" description="Helical" evidence="8">
    <location>
        <begin position="135"/>
        <end position="156"/>
    </location>
</feature>
<dbReference type="GO" id="GO:0009244">
    <property type="term" value="P:lipopolysaccharide core region biosynthetic process"/>
    <property type="evidence" value="ECO:0007669"/>
    <property type="project" value="TreeGrafter"/>
</dbReference>
<dbReference type="STRING" id="1454001.AW08_01627"/>
<keyword evidence="4 11" id="KW-0808">Transferase</keyword>
<keyword evidence="12" id="KW-1185">Reference proteome</keyword>
<dbReference type="GO" id="GO:0016776">
    <property type="term" value="F:phosphotransferase activity, phosphate group as acceptor"/>
    <property type="evidence" value="ECO:0007669"/>
    <property type="project" value="TreeGrafter"/>
</dbReference>
<evidence type="ECO:0000256" key="6">
    <source>
        <dbReference type="ARBA" id="ARBA00022989"/>
    </source>
</evidence>
<evidence type="ECO:0000256" key="8">
    <source>
        <dbReference type="SAM" id="Phobius"/>
    </source>
</evidence>
<reference evidence="11" key="1">
    <citation type="submission" date="2014-02" db="EMBL/GenBank/DDBJ databases">
        <title>Expanding our view of genomic diversity in Candidatus Accumulibacter clades.</title>
        <authorList>
            <person name="Skennerton C.T."/>
            <person name="Barr J.J."/>
            <person name="Slater F.R."/>
            <person name="Bond P.L."/>
            <person name="Tyson G.W."/>
        </authorList>
    </citation>
    <scope>NUCLEOTIDE SEQUENCE [LARGE SCALE GENOMIC DNA]</scope>
</reference>
<proteinExistence type="predicted"/>
<dbReference type="Pfam" id="PF08019">
    <property type="entry name" value="EptA_B_N"/>
    <property type="match status" value="1"/>
</dbReference>
<evidence type="ECO:0000313" key="12">
    <source>
        <dbReference type="Proteomes" id="UP000020218"/>
    </source>
</evidence>
<name>A0A011NTX2_9PROT</name>
<dbReference type="Pfam" id="PF00884">
    <property type="entry name" value="Sulfatase"/>
    <property type="match status" value="1"/>
</dbReference>
<keyword evidence="7 8" id="KW-0472">Membrane</keyword>
<evidence type="ECO:0000259" key="10">
    <source>
        <dbReference type="Pfam" id="PF08019"/>
    </source>
</evidence>
<sequence>MPILPTPPLPSRRPQALAADGPFAIPATIEQLLLVASIFWVLTANRPFLAAIVGERSLTAAGTWGLLLATAVLLIAIHFALLALLATRLTVKPLLALMIVATVIASHFMSAYGVLLDPTMLRNVLRTDLLEARELLSPALAAELALYALLPLLLLWRARIVLRPPLRACGARLLALLLAAVAMAGSLAVVYKPLSSLLRNHKEVRYLITPANYLWSLASVAASDARGVARIRAPIGLDAVAGPGVEKGDRPRFVVVVVGETARAANWGLNGYLRQTTPELARLDVINFSQVTSCGTNTDASLPCMFAPVGRRSYDAERINGSESLLHVVARAGVGVQWRDNQSGCKGVCDGLPSESVATMNPPGFCDGGRCLDGGLLQGLDERLRRARGSNLIVLHQLGNHGPSYFRRHPPAFARFQPECTNDDLSQCSPEQIVNAYDNALLYTDHVLASLITILQARAGEVDSALLYVSDHGESLGEGGLYLHGVPYAIAPTVQKEVPMLMWFSDGFRRSAAIDAACLQRRAAAPASHDHLFHTLLTLLDVRTSLYEADWDLLQGCRSPELAAG</sequence>
<dbReference type="CDD" id="cd16017">
    <property type="entry name" value="LptA"/>
    <property type="match status" value="1"/>
</dbReference>
<comment type="subcellular location">
    <subcellularLocation>
        <location evidence="1">Cell inner membrane</location>
        <topology evidence="1">Multi-pass membrane protein</topology>
    </subcellularLocation>
</comment>
<dbReference type="PANTHER" id="PTHR30443:SF0">
    <property type="entry name" value="PHOSPHOETHANOLAMINE TRANSFERASE EPTA"/>
    <property type="match status" value="1"/>
</dbReference>
<accession>A0A011NTX2</accession>
<dbReference type="InterPro" id="IPR012549">
    <property type="entry name" value="EptA-like_N"/>
</dbReference>
<evidence type="ECO:0000256" key="1">
    <source>
        <dbReference type="ARBA" id="ARBA00004429"/>
    </source>
</evidence>
<dbReference type="InterPro" id="IPR017850">
    <property type="entry name" value="Alkaline_phosphatase_core_sf"/>
</dbReference>
<keyword evidence="2" id="KW-1003">Cell membrane</keyword>
<feature type="domain" description="Sulfatase N-terminal" evidence="9">
    <location>
        <begin position="253"/>
        <end position="542"/>
    </location>
</feature>
<dbReference type="InterPro" id="IPR040423">
    <property type="entry name" value="PEA_transferase"/>
</dbReference>
<evidence type="ECO:0000313" key="11">
    <source>
        <dbReference type="EMBL" id="EXI68022.1"/>
    </source>
</evidence>
<gene>
    <name evidence="11" type="primary">eptA</name>
    <name evidence="11" type="ORF">AW08_01627</name>
</gene>
<evidence type="ECO:0000256" key="4">
    <source>
        <dbReference type="ARBA" id="ARBA00022679"/>
    </source>
</evidence>
<dbReference type="EC" id="2.7.-.-" evidence="11"/>
<evidence type="ECO:0000256" key="5">
    <source>
        <dbReference type="ARBA" id="ARBA00022692"/>
    </source>
</evidence>
<dbReference type="InterPro" id="IPR058130">
    <property type="entry name" value="PEA_transf_C"/>
</dbReference>
<keyword evidence="5 8" id="KW-0812">Transmembrane</keyword>
<dbReference type="PATRIC" id="fig|1454001.3.peg.1550"/>
<dbReference type="PANTHER" id="PTHR30443">
    <property type="entry name" value="INNER MEMBRANE PROTEIN"/>
    <property type="match status" value="1"/>
</dbReference>
<comment type="caution">
    <text evidence="11">The sequence shown here is derived from an EMBL/GenBank/DDBJ whole genome shotgun (WGS) entry which is preliminary data.</text>
</comment>
<keyword evidence="6 8" id="KW-1133">Transmembrane helix</keyword>
<dbReference type="SUPFAM" id="SSF53649">
    <property type="entry name" value="Alkaline phosphatase-like"/>
    <property type="match status" value="1"/>
</dbReference>
<dbReference type="GO" id="GO:0005886">
    <property type="term" value="C:plasma membrane"/>
    <property type="evidence" value="ECO:0007669"/>
    <property type="project" value="UniProtKB-SubCell"/>
</dbReference>
<evidence type="ECO:0000259" key="9">
    <source>
        <dbReference type="Pfam" id="PF00884"/>
    </source>
</evidence>
<keyword evidence="3" id="KW-0997">Cell inner membrane</keyword>
<dbReference type="AlphaFoldDB" id="A0A011NTX2"/>
<dbReference type="InterPro" id="IPR000917">
    <property type="entry name" value="Sulfatase_N"/>
</dbReference>
<organism evidence="11 12">
    <name type="scientific">Candidatus Accumulibacter adjunctus</name>
    <dbReference type="NCBI Taxonomy" id="1454001"/>
    <lineage>
        <taxon>Bacteria</taxon>
        <taxon>Pseudomonadati</taxon>
        <taxon>Pseudomonadota</taxon>
        <taxon>Betaproteobacteria</taxon>
        <taxon>Candidatus Accumulibacter</taxon>
    </lineage>
</organism>
<protein>
    <submittedName>
        <fullName evidence="11">Phosphoethanolamine transferase EptA</fullName>
        <ecNumber evidence="11">2.7.-.-</ecNumber>
    </submittedName>
</protein>
<dbReference type="NCBIfam" id="NF028537">
    <property type="entry name" value="P_eth_NH2_trans"/>
    <property type="match status" value="1"/>
</dbReference>
<feature type="transmembrane region" description="Helical" evidence="8">
    <location>
        <begin position="94"/>
        <end position="115"/>
    </location>
</feature>
<dbReference type="EMBL" id="JFAX01000007">
    <property type="protein sequence ID" value="EXI68022.1"/>
    <property type="molecule type" value="Genomic_DNA"/>
</dbReference>
<feature type="transmembrane region" description="Helical" evidence="8">
    <location>
        <begin position="21"/>
        <end position="42"/>
    </location>
</feature>